<sequence>MIWHQYLNSIGNHDFWFFNSAFLNIVQFLYKVWNIKCYTRSYYVYCVFIKYTGWHLMERKFTIIVYYCVARIASTLKSNNNISLSSKHICNFTFSFIAPIGTNNCFDHSDHSHLIYNNKINLRLIISLTYTKSKITIFYICHKKSE</sequence>
<organism evidence="2">
    <name type="scientific">bioreactor metagenome</name>
    <dbReference type="NCBI Taxonomy" id="1076179"/>
    <lineage>
        <taxon>unclassified sequences</taxon>
        <taxon>metagenomes</taxon>
        <taxon>ecological metagenomes</taxon>
    </lineage>
</organism>
<comment type="caution">
    <text evidence="2">The sequence shown here is derived from an EMBL/GenBank/DDBJ whole genome shotgun (WGS) entry which is preliminary data.</text>
</comment>
<dbReference type="EMBL" id="VSSQ01025378">
    <property type="protein sequence ID" value="MPM73460.1"/>
    <property type="molecule type" value="Genomic_DNA"/>
</dbReference>
<name>A0A645C6T7_9ZZZZ</name>
<gene>
    <name evidence="2" type="ORF">SDC9_120440</name>
</gene>
<keyword evidence="1" id="KW-0472">Membrane</keyword>
<feature type="transmembrane region" description="Helical" evidence="1">
    <location>
        <begin position="15"/>
        <end position="33"/>
    </location>
</feature>
<evidence type="ECO:0000313" key="2">
    <source>
        <dbReference type="EMBL" id="MPM73460.1"/>
    </source>
</evidence>
<accession>A0A645C6T7</accession>
<evidence type="ECO:0000256" key="1">
    <source>
        <dbReference type="SAM" id="Phobius"/>
    </source>
</evidence>
<keyword evidence="1" id="KW-0812">Transmembrane</keyword>
<proteinExistence type="predicted"/>
<protein>
    <submittedName>
        <fullName evidence="2">Uncharacterized protein</fullName>
    </submittedName>
</protein>
<keyword evidence="1" id="KW-1133">Transmembrane helix</keyword>
<reference evidence="2" key="1">
    <citation type="submission" date="2019-08" db="EMBL/GenBank/DDBJ databases">
        <authorList>
            <person name="Kucharzyk K."/>
            <person name="Murdoch R.W."/>
            <person name="Higgins S."/>
            <person name="Loffler F."/>
        </authorList>
    </citation>
    <scope>NUCLEOTIDE SEQUENCE</scope>
</reference>
<dbReference type="AlphaFoldDB" id="A0A645C6T7"/>